<sequence>MSSNIFKRFKSAEESLDEDESVTPVYIPKAKRAKLEALKAKKSQIASRLSTHKQQSAPTTTTNTTTTASTTTTATTNNTNNSKPSIQTKKPTGKKFQFDWDVEEEDTASGFVPLIEMDEEIDDPLFSGQESTHWTNKKLEEMTDRDWRIFKEDYNITTKGKNIPNPLRYWNEGSINDKLVSIISQLGYEEPTSVQRASIPLALKKRDVVGVAETGSGKTLAFLIPVLNYILSIDENYLKYEKISNEPVGLILAPTRELALQITKEAEKFCKKLGYQVLPIIGGHHYQDTINKIDQTGVHLIVATPGRLVDSIERKIVDLSKCYCLVMDEADRMIDMGFEKDLNKVLDKLPTEKQLSSTIDGRIFHLEKRSTMMFTATISPTVEKLTKKYLIDPGYLYIGGAGEALDNISQSFEFLSSATTEATKFNKLIKIIRSHWRVTENPLIIIFANFKHVCDSLSQELSSNDINNVVIHGSKSQDMREQAITNFRNHESEVLIATDVAARGIDIPNVTLVINYQMVKKFDEYIHRIGRTGRAGNLGESFTFISDQDTEIFTPLKKFLKKGGKRLPDWLYKHQSQTVQE</sequence>
<evidence type="ECO:0000313" key="10">
    <source>
        <dbReference type="EMBL" id="KGR16419.1"/>
    </source>
</evidence>
<organism evidence="10 11">
    <name type="scientific">Candida albicans P78048</name>
    <dbReference type="NCBI Taxonomy" id="1094989"/>
    <lineage>
        <taxon>Eukaryota</taxon>
        <taxon>Fungi</taxon>
        <taxon>Dikarya</taxon>
        <taxon>Ascomycota</taxon>
        <taxon>Saccharomycotina</taxon>
        <taxon>Pichiomycetes</taxon>
        <taxon>Debaryomycetaceae</taxon>
        <taxon>Candida/Lodderomyces clade</taxon>
        <taxon>Candida</taxon>
    </lineage>
</organism>
<feature type="region of interest" description="Disordered" evidence="7">
    <location>
        <begin position="41"/>
        <end position="93"/>
    </location>
</feature>
<comment type="caution">
    <text evidence="10">The sequence shown here is derived from an EMBL/GenBank/DDBJ whole genome shotgun (WGS) entry which is preliminary data.</text>
</comment>
<name>A0AB34PZV6_CANAX</name>
<evidence type="ECO:0000256" key="1">
    <source>
        <dbReference type="ARBA" id="ARBA00012552"/>
    </source>
</evidence>
<feature type="domain" description="Helicase ATP-binding" evidence="8">
    <location>
        <begin position="199"/>
        <end position="396"/>
    </location>
</feature>
<dbReference type="EMBL" id="AJIX01000009">
    <property type="protein sequence ID" value="KGR16419.1"/>
    <property type="molecule type" value="Genomic_DNA"/>
</dbReference>
<dbReference type="PROSITE" id="PS51192">
    <property type="entry name" value="HELICASE_ATP_BIND_1"/>
    <property type="match status" value="1"/>
</dbReference>
<dbReference type="SMART" id="SM00487">
    <property type="entry name" value="DEXDc"/>
    <property type="match status" value="1"/>
</dbReference>
<comment type="similarity">
    <text evidence="6">Belongs to the DEAD box helicase family.</text>
</comment>
<feature type="compositionally biased region" description="Polar residues" evidence="7">
    <location>
        <begin position="44"/>
        <end position="58"/>
    </location>
</feature>
<dbReference type="Proteomes" id="UP000030161">
    <property type="component" value="Unassembled WGS sequence"/>
</dbReference>
<feature type="compositionally biased region" description="Low complexity" evidence="7">
    <location>
        <begin position="59"/>
        <end position="82"/>
    </location>
</feature>
<evidence type="ECO:0000256" key="5">
    <source>
        <dbReference type="ARBA" id="ARBA00022840"/>
    </source>
</evidence>
<dbReference type="SMART" id="SM00490">
    <property type="entry name" value="HELICc"/>
    <property type="match status" value="1"/>
</dbReference>
<dbReference type="EC" id="3.6.4.13" evidence="1"/>
<dbReference type="AlphaFoldDB" id="A0AB34PZV6"/>
<feature type="region of interest" description="Disordered" evidence="7">
    <location>
        <begin position="1"/>
        <end position="23"/>
    </location>
</feature>
<feature type="domain" description="Helicase C-terminal" evidence="9">
    <location>
        <begin position="424"/>
        <end position="575"/>
    </location>
</feature>
<dbReference type="GO" id="GO:0016787">
    <property type="term" value="F:hydrolase activity"/>
    <property type="evidence" value="ECO:0007669"/>
    <property type="project" value="UniProtKB-KW"/>
</dbReference>
<reference evidence="10 11" key="1">
    <citation type="submission" date="2013-12" db="EMBL/GenBank/DDBJ databases">
        <title>The Genome Sequence of Candida albicans P78048.</title>
        <authorList>
            <consortium name="The Broad Institute Genome Sequencing Platform"/>
            <consortium name="The Broad Institute Genome Sequencing Center for Infectious Disease"/>
            <person name="Cuomo C."/>
            <person name="Bennett R."/>
            <person name="Hirakawa M."/>
            <person name="Noverr M."/>
            <person name="Mitchell A."/>
            <person name="Young S.K."/>
            <person name="Zeng Q."/>
            <person name="Gargeya S."/>
            <person name="Fitzgerald M."/>
            <person name="Abouelleil A."/>
            <person name="Alvarado L."/>
            <person name="Berlin A.M."/>
            <person name="Chapman S.B."/>
            <person name="Dewar J."/>
            <person name="Goldberg J."/>
            <person name="Griggs A."/>
            <person name="Gujja S."/>
            <person name="Hansen M."/>
            <person name="Howarth C."/>
            <person name="Imamovic A."/>
            <person name="Larimer J."/>
            <person name="McCowan C."/>
            <person name="Murphy C."/>
            <person name="Pearson M."/>
            <person name="Priest M."/>
            <person name="Roberts A."/>
            <person name="Saif S."/>
            <person name="Shea T."/>
            <person name="Sykes S."/>
            <person name="Wortman J."/>
            <person name="Nusbaum C."/>
            <person name="Birren B."/>
        </authorList>
    </citation>
    <scope>NUCLEOTIDE SEQUENCE [LARGE SCALE GENOMIC DNA]</scope>
    <source>
        <strain evidence="10 11">P78048</strain>
    </source>
</reference>
<evidence type="ECO:0000259" key="9">
    <source>
        <dbReference type="PROSITE" id="PS51194"/>
    </source>
</evidence>
<protein>
    <recommendedName>
        <fullName evidence="1">RNA helicase</fullName>
        <ecNumber evidence="1">3.6.4.13</ecNumber>
    </recommendedName>
</protein>
<dbReference type="Pfam" id="PF00270">
    <property type="entry name" value="DEAD"/>
    <property type="match status" value="1"/>
</dbReference>
<keyword evidence="5 6" id="KW-0067">ATP-binding</keyword>
<dbReference type="PANTHER" id="PTHR47958">
    <property type="entry name" value="ATP-DEPENDENT RNA HELICASE DBP3"/>
    <property type="match status" value="1"/>
</dbReference>
<evidence type="ECO:0000256" key="6">
    <source>
        <dbReference type="RuleBase" id="RU000492"/>
    </source>
</evidence>
<dbReference type="InterPro" id="IPR000629">
    <property type="entry name" value="RNA-helicase_DEAD-box_CS"/>
</dbReference>
<evidence type="ECO:0000313" key="11">
    <source>
        <dbReference type="Proteomes" id="UP000030161"/>
    </source>
</evidence>
<evidence type="ECO:0000256" key="2">
    <source>
        <dbReference type="ARBA" id="ARBA00022741"/>
    </source>
</evidence>
<dbReference type="InterPro" id="IPR027417">
    <property type="entry name" value="P-loop_NTPase"/>
</dbReference>
<keyword evidence="2 6" id="KW-0547">Nucleotide-binding</keyword>
<evidence type="ECO:0000256" key="3">
    <source>
        <dbReference type="ARBA" id="ARBA00022801"/>
    </source>
</evidence>
<gene>
    <name evidence="10" type="ORF">MG3_01145</name>
</gene>
<evidence type="ECO:0000259" key="8">
    <source>
        <dbReference type="PROSITE" id="PS51192"/>
    </source>
</evidence>
<evidence type="ECO:0000256" key="7">
    <source>
        <dbReference type="SAM" id="MobiDB-lite"/>
    </source>
</evidence>
<dbReference type="GO" id="GO:0003676">
    <property type="term" value="F:nucleic acid binding"/>
    <property type="evidence" value="ECO:0007669"/>
    <property type="project" value="InterPro"/>
</dbReference>
<proteinExistence type="inferred from homology"/>
<dbReference type="CDD" id="cd18787">
    <property type="entry name" value="SF2_C_DEAD"/>
    <property type="match status" value="1"/>
</dbReference>
<dbReference type="Gene3D" id="3.40.50.300">
    <property type="entry name" value="P-loop containing nucleotide triphosphate hydrolases"/>
    <property type="match status" value="2"/>
</dbReference>
<dbReference type="PROSITE" id="PS00039">
    <property type="entry name" value="DEAD_ATP_HELICASE"/>
    <property type="match status" value="1"/>
</dbReference>
<dbReference type="InterPro" id="IPR011545">
    <property type="entry name" value="DEAD/DEAH_box_helicase_dom"/>
</dbReference>
<evidence type="ECO:0000256" key="4">
    <source>
        <dbReference type="ARBA" id="ARBA00022806"/>
    </source>
</evidence>
<dbReference type="GO" id="GO:0003724">
    <property type="term" value="F:RNA helicase activity"/>
    <property type="evidence" value="ECO:0007669"/>
    <property type="project" value="UniProtKB-EC"/>
</dbReference>
<dbReference type="InterPro" id="IPR014001">
    <property type="entry name" value="Helicase_ATP-bd"/>
</dbReference>
<dbReference type="InterPro" id="IPR001650">
    <property type="entry name" value="Helicase_C-like"/>
</dbReference>
<dbReference type="GO" id="GO:0005524">
    <property type="term" value="F:ATP binding"/>
    <property type="evidence" value="ECO:0007669"/>
    <property type="project" value="UniProtKB-KW"/>
</dbReference>
<dbReference type="Pfam" id="PF00271">
    <property type="entry name" value="Helicase_C"/>
    <property type="match status" value="1"/>
</dbReference>
<accession>A0AB34PZV6</accession>
<dbReference type="SUPFAM" id="SSF52540">
    <property type="entry name" value="P-loop containing nucleoside triphosphate hydrolases"/>
    <property type="match status" value="1"/>
</dbReference>
<keyword evidence="4 6" id="KW-0347">Helicase</keyword>
<keyword evidence="3 6" id="KW-0378">Hydrolase</keyword>
<dbReference type="PROSITE" id="PS51194">
    <property type="entry name" value="HELICASE_CTER"/>
    <property type="match status" value="1"/>
</dbReference>